<evidence type="ECO:0000259" key="6">
    <source>
        <dbReference type="Pfam" id="PF07980"/>
    </source>
</evidence>
<keyword evidence="3" id="KW-0732">Signal</keyword>
<dbReference type="InterPro" id="IPR012944">
    <property type="entry name" value="SusD_RagB_dom"/>
</dbReference>
<gene>
    <name evidence="8" type="ORF">LPB301_02085</name>
</gene>
<feature type="domain" description="SusD-like N-terminal" evidence="7">
    <location>
        <begin position="74"/>
        <end position="201"/>
    </location>
</feature>
<name>A0A1B8U6J4_9FLAO</name>
<dbReference type="SUPFAM" id="SSF48452">
    <property type="entry name" value="TPR-like"/>
    <property type="match status" value="1"/>
</dbReference>
<evidence type="ECO:0008006" key="10">
    <source>
        <dbReference type="Google" id="ProtNLM"/>
    </source>
</evidence>
<protein>
    <recommendedName>
        <fullName evidence="10">Carbohydrate-binding protein SusD</fullName>
    </recommendedName>
</protein>
<dbReference type="RefSeq" id="WP_068356699.1">
    <property type="nucleotide sequence ID" value="NZ_CP019337.1"/>
</dbReference>
<dbReference type="AlphaFoldDB" id="A0A1B8U6J4"/>
<organism evidence="8 9">
    <name type="scientific">Polaribacter reichenbachii</name>
    <dbReference type="NCBI Taxonomy" id="996801"/>
    <lineage>
        <taxon>Bacteria</taxon>
        <taxon>Pseudomonadati</taxon>
        <taxon>Bacteroidota</taxon>
        <taxon>Flavobacteriia</taxon>
        <taxon>Flavobacteriales</taxon>
        <taxon>Flavobacteriaceae</taxon>
    </lineage>
</organism>
<sequence length="442" mass="47395">MKKIYILLTSLFLATACSPDLEQAPPNLASADSLTDFEGVLNAAYYYQLGSVTPLAVMGEFRSDNAEMFEAPYTEFDVFTNNLTTMEDQFFGPLYTAMYKSILSANNVIENSSNATHIAEAKFLRALSYYKLVKSFGAVTVNLSAAPSLTDTSILARTPATDVYNNVIIPDLEDAIAGLSATIDNGRASKYAAQSLLGKVYAAMGNYASAETHLAAVVNGASGAGIALKDNFSEIFGAANEIENSEIIFSTQVSSSIVDEYSFGSDFWNWFVGDDSKANFPVDPDLVAAFDASDANGGGTDLRRAVTLSDVGTTAIKFPKEGGLGGEHDWIEIRLADVILLYAEALNENGNTAAAVTQLNKIRNRAGLNNSTASTQAEAKTAILAERRLELAFEGKRWDDLVRTGTVNAELGTTVNSDYYLFPIPISEILATNGVITQNSGY</sequence>
<comment type="subcellular location">
    <subcellularLocation>
        <location evidence="1">Cell outer membrane</location>
    </subcellularLocation>
</comment>
<dbReference type="Pfam" id="PF07980">
    <property type="entry name" value="SusD_RagB"/>
    <property type="match status" value="1"/>
</dbReference>
<evidence type="ECO:0000313" key="8">
    <source>
        <dbReference type="EMBL" id="OBY67457.1"/>
    </source>
</evidence>
<dbReference type="EMBL" id="LSFL01000004">
    <property type="protein sequence ID" value="OBY67457.1"/>
    <property type="molecule type" value="Genomic_DNA"/>
</dbReference>
<dbReference type="Proteomes" id="UP000092612">
    <property type="component" value="Unassembled WGS sequence"/>
</dbReference>
<evidence type="ECO:0000256" key="3">
    <source>
        <dbReference type="ARBA" id="ARBA00022729"/>
    </source>
</evidence>
<dbReference type="GO" id="GO:0009279">
    <property type="term" value="C:cell outer membrane"/>
    <property type="evidence" value="ECO:0007669"/>
    <property type="project" value="UniProtKB-SubCell"/>
</dbReference>
<proteinExistence type="inferred from homology"/>
<dbReference type="OrthoDB" id="5694214at2"/>
<comment type="caution">
    <text evidence="8">The sequence shown here is derived from an EMBL/GenBank/DDBJ whole genome shotgun (WGS) entry which is preliminary data.</text>
</comment>
<evidence type="ECO:0000256" key="5">
    <source>
        <dbReference type="ARBA" id="ARBA00023237"/>
    </source>
</evidence>
<dbReference type="STRING" id="996801.BW723_07405"/>
<keyword evidence="5" id="KW-0998">Cell outer membrane</keyword>
<dbReference type="KEGG" id="prn:BW723_07405"/>
<reference evidence="9" key="1">
    <citation type="submission" date="2016-02" db="EMBL/GenBank/DDBJ databases">
        <title>Paenibacillus sp. LPB0068, isolated from Crassostrea gigas.</title>
        <authorList>
            <person name="Shin S.-K."/>
            <person name="Yi H."/>
        </authorList>
    </citation>
    <scope>NUCLEOTIDE SEQUENCE [LARGE SCALE GENOMIC DNA]</scope>
    <source>
        <strain evidence="9">KCTC 23969</strain>
    </source>
</reference>
<dbReference type="InterPro" id="IPR033985">
    <property type="entry name" value="SusD-like_N"/>
</dbReference>
<evidence type="ECO:0000256" key="2">
    <source>
        <dbReference type="ARBA" id="ARBA00006275"/>
    </source>
</evidence>
<dbReference type="CDD" id="cd08977">
    <property type="entry name" value="SusD"/>
    <property type="match status" value="1"/>
</dbReference>
<accession>A0A1B8U6J4</accession>
<evidence type="ECO:0000313" key="9">
    <source>
        <dbReference type="Proteomes" id="UP000092612"/>
    </source>
</evidence>
<evidence type="ECO:0000259" key="7">
    <source>
        <dbReference type="Pfam" id="PF14322"/>
    </source>
</evidence>
<dbReference type="Pfam" id="PF14322">
    <property type="entry name" value="SusD-like_3"/>
    <property type="match status" value="1"/>
</dbReference>
<evidence type="ECO:0000256" key="4">
    <source>
        <dbReference type="ARBA" id="ARBA00023136"/>
    </source>
</evidence>
<dbReference type="Gene3D" id="1.25.40.390">
    <property type="match status" value="1"/>
</dbReference>
<evidence type="ECO:0000256" key="1">
    <source>
        <dbReference type="ARBA" id="ARBA00004442"/>
    </source>
</evidence>
<dbReference type="InterPro" id="IPR011990">
    <property type="entry name" value="TPR-like_helical_dom_sf"/>
</dbReference>
<dbReference type="PROSITE" id="PS51257">
    <property type="entry name" value="PROKAR_LIPOPROTEIN"/>
    <property type="match status" value="1"/>
</dbReference>
<comment type="similarity">
    <text evidence="2">Belongs to the SusD family.</text>
</comment>
<keyword evidence="9" id="KW-1185">Reference proteome</keyword>
<feature type="domain" description="RagB/SusD" evidence="6">
    <location>
        <begin position="322"/>
        <end position="404"/>
    </location>
</feature>
<keyword evidence="4" id="KW-0472">Membrane</keyword>